<keyword evidence="1" id="KW-0732">Signal</keyword>
<dbReference type="InterPro" id="IPR026341">
    <property type="entry name" value="T9SS_type_B"/>
</dbReference>
<dbReference type="Gene3D" id="2.130.10.10">
    <property type="entry name" value="YVTN repeat-like/Quinoprotein amine dehydrogenase"/>
    <property type="match status" value="1"/>
</dbReference>
<evidence type="ECO:0000256" key="1">
    <source>
        <dbReference type="SAM" id="SignalP"/>
    </source>
</evidence>
<dbReference type="AlphaFoldDB" id="A0A1H3VGQ3"/>
<proteinExistence type="predicted"/>
<dbReference type="RefSeq" id="WP_092131155.1">
    <property type="nucleotide sequence ID" value="NZ_FNQK01000001.1"/>
</dbReference>
<reference evidence="2 3" key="1">
    <citation type="submission" date="2016-10" db="EMBL/GenBank/DDBJ databases">
        <authorList>
            <person name="de Groot N.N."/>
        </authorList>
    </citation>
    <scope>NUCLEOTIDE SEQUENCE [LARGE SCALE GENOMIC DNA]</scope>
    <source>
        <strain evidence="2 3">DSM 23842</strain>
    </source>
</reference>
<dbReference type="EMBL" id="FNQK01000001">
    <property type="protein sequence ID" value="SDZ73949.1"/>
    <property type="molecule type" value="Genomic_DNA"/>
</dbReference>
<dbReference type="STRING" id="283786.SAMN04487990_101148"/>
<organism evidence="2 3">
    <name type="scientific">Bizionia paragorgiae</name>
    <dbReference type="NCBI Taxonomy" id="283786"/>
    <lineage>
        <taxon>Bacteria</taxon>
        <taxon>Pseudomonadati</taxon>
        <taxon>Bacteroidota</taxon>
        <taxon>Flavobacteriia</taxon>
        <taxon>Flavobacteriales</taxon>
        <taxon>Flavobacteriaceae</taxon>
        <taxon>Bizionia</taxon>
    </lineage>
</organism>
<feature type="signal peptide" evidence="1">
    <location>
        <begin position="1"/>
        <end position="22"/>
    </location>
</feature>
<dbReference type="InterPro" id="IPR013783">
    <property type="entry name" value="Ig-like_fold"/>
</dbReference>
<dbReference type="Proteomes" id="UP000198846">
    <property type="component" value="Unassembled WGS sequence"/>
</dbReference>
<dbReference type="OrthoDB" id="9765926at2"/>
<evidence type="ECO:0000313" key="3">
    <source>
        <dbReference type="Proteomes" id="UP000198846"/>
    </source>
</evidence>
<evidence type="ECO:0000313" key="2">
    <source>
        <dbReference type="EMBL" id="SDZ73949.1"/>
    </source>
</evidence>
<dbReference type="NCBIfam" id="TIGR04131">
    <property type="entry name" value="Bac_Flav_CTERM"/>
    <property type="match status" value="1"/>
</dbReference>
<dbReference type="SUPFAM" id="SSF82171">
    <property type="entry name" value="DPP6 N-terminal domain-like"/>
    <property type="match status" value="1"/>
</dbReference>
<protein>
    <submittedName>
        <fullName evidence="2">Gliding motility-associated C-terminal domain-containing protein</fullName>
    </submittedName>
</protein>
<feature type="chain" id="PRO_5011719627" evidence="1">
    <location>
        <begin position="23"/>
        <end position="1113"/>
    </location>
</feature>
<name>A0A1H3VGQ3_BIZPA</name>
<dbReference type="Pfam" id="PF13585">
    <property type="entry name" value="CHU_C"/>
    <property type="match status" value="1"/>
</dbReference>
<accession>A0A1H3VGQ3</accession>
<sequence>MKKNLLLLFLLCFVFSYGQNEASNWYFGNNAGINFDINTGNTTALTDGQLSTVEGCTTISDSNGSLILYTDGTTVYNNAHNVIANGTGLLGDASSSQSAIIVPKPNDPDIYYIFTVGSNQNNTGLNYSVVDMNAASGNEAVITKNINLLPACSEKISAVLKDCTTGNIWVIAFSNANGSSTVNMNTFHAYEVSNSGVNTNAVTSNVNVSINDTRGNLKFSPDGNRLACANAQDGLFIADFNKQTGTVTNRQNLHINTQNSNKPYGVEFSPNSELLYVTSSNDFFQTQSENENPNNHISSLIQYNLSDNNISGSQIVIDNRTLYRGGLQLGPDGKIYRALSSTYDSGLPFLGVINSPNTIGTGSNYIHNAVSLNGRDSRQGLPPFITSFFSQKIDIIQDNINTTSLPLCEGESYTLTAENITGATYNWTQDGTPITPTDSNVPYELEVSENGTYEVIINLNSGNCNTLEGIAIVSYYTIPIANQPNTVYFCDIDNDNSEMINLNSINSEVLLNQNPSTFTIKYFNTQNDADTNENELPNNYTLQSGTVDLVIRIENSGNSNCYDTTSVTISLSAMPSLPELEDFNSCDLDANPTDGFFETNLTSFNTAILNNQNTFGFEVSYHNSLSDAENNLNPLPDNYTNQTAFVEPIYIRIENPNNTLCYVTGTFNLNINPVPDAVPSNLYQCDEDGINDGFTTFNLTEANAALLNNQTENISVSFYLTSADAQNNLNPINALAYNNITNPQELYVKATHTETGCENFTTLTIEVSTTQINNYIADPVCDTIGSEDGIHTFDLSTFTSDILNGLPQNLTINYYENYDDALLENNPIIEAGSTNFSYTNTAPYSQTIYVRVENDNACYGISDVLLTINPLPELSNDASLFYCLNDFPETITLNGGVINANPHHFLYDWSTGETTQNIEINTTGTYTVTVTNPNTNCSKTRTIIVEPSNIATINAIDITDGFIRDNTITILTSGEGDYHYALVNEDGESTPFQESNTFTHIPPGIYSVLVKDLKNNCGIVNQTISVVGFPLYFTPNGDGINDTWQVYGVNSKFQSASDIKIFDRYGKHITTINTSSRGWDGTYNGNPLPTSDYWFYVTLEDGRIYKSHFTLKR</sequence>
<keyword evidence="3" id="KW-1185">Reference proteome</keyword>
<dbReference type="Gene3D" id="2.60.40.10">
    <property type="entry name" value="Immunoglobulins"/>
    <property type="match status" value="1"/>
</dbReference>
<dbReference type="InterPro" id="IPR015943">
    <property type="entry name" value="WD40/YVTN_repeat-like_dom_sf"/>
</dbReference>
<gene>
    <name evidence="2" type="ORF">SAMN04487990_101148</name>
</gene>